<accession>A0A810N0A8</accession>
<evidence type="ECO:0000313" key="3">
    <source>
        <dbReference type="Proteomes" id="UP000680866"/>
    </source>
</evidence>
<organism evidence="2 3">
    <name type="scientific">Polymorphospora rubra</name>
    <dbReference type="NCBI Taxonomy" id="338584"/>
    <lineage>
        <taxon>Bacteria</taxon>
        <taxon>Bacillati</taxon>
        <taxon>Actinomycetota</taxon>
        <taxon>Actinomycetes</taxon>
        <taxon>Micromonosporales</taxon>
        <taxon>Micromonosporaceae</taxon>
        <taxon>Polymorphospora</taxon>
    </lineage>
</organism>
<proteinExistence type="predicted"/>
<dbReference type="KEGG" id="pry:Prubr_38530"/>
<evidence type="ECO:0000256" key="1">
    <source>
        <dbReference type="SAM" id="MobiDB-lite"/>
    </source>
</evidence>
<dbReference type="Proteomes" id="UP000680866">
    <property type="component" value="Chromosome"/>
</dbReference>
<name>A0A810N0A8_9ACTN</name>
<dbReference type="AlphaFoldDB" id="A0A810N0A8"/>
<evidence type="ECO:0000313" key="2">
    <source>
        <dbReference type="EMBL" id="BCJ66832.1"/>
    </source>
</evidence>
<gene>
    <name evidence="2" type="ORF">Prubr_38530</name>
</gene>
<reference evidence="2" key="1">
    <citation type="submission" date="2020-08" db="EMBL/GenBank/DDBJ databases">
        <title>Whole genome shotgun sequence of Polymorphospora rubra NBRC 101157.</title>
        <authorList>
            <person name="Komaki H."/>
            <person name="Tamura T."/>
        </authorList>
    </citation>
    <scope>NUCLEOTIDE SEQUENCE</scope>
    <source>
        <strain evidence="2">NBRC 101157</strain>
    </source>
</reference>
<protein>
    <submittedName>
        <fullName evidence="2">Uncharacterized protein</fullName>
    </submittedName>
</protein>
<keyword evidence="3" id="KW-1185">Reference proteome</keyword>
<sequence>MRAEELFLHLPAQVLGGTGVQFGKRLAPPQSHRRIEQFDAPAMVAPDGGVPAVRHHPPELVIIDNRRIDVQTVGAEAVHRDEAVGQADDPQCAPQPAGKRVEGCPASIRQPITP</sequence>
<feature type="region of interest" description="Disordered" evidence="1">
    <location>
        <begin position="80"/>
        <end position="114"/>
    </location>
</feature>
<dbReference type="EMBL" id="AP023359">
    <property type="protein sequence ID" value="BCJ66832.1"/>
    <property type="molecule type" value="Genomic_DNA"/>
</dbReference>